<evidence type="ECO:0000313" key="2">
    <source>
        <dbReference type="Proteomes" id="UP001465755"/>
    </source>
</evidence>
<proteinExistence type="predicted"/>
<dbReference type="AlphaFoldDB" id="A0AAW1NWD2"/>
<organism evidence="1 2">
    <name type="scientific">Symbiochloris irregularis</name>
    <dbReference type="NCBI Taxonomy" id="706552"/>
    <lineage>
        <taxon>Eukaryota</taxon>
        <taxon>Viridiplantae</taxon>
        <taxon>Chlorophyta</taxon>
        <taxon>core chlorophytes</taxon>
        <taxon>Trebouxiophyceae</taxon>
        <taxon>Trebouxiales</taxon>
        <taxon>Trebouxiaceae</taxon>
        <taxon>Symbiochloris</taxon>
    </lineage>
</organism>
<sequence>MLSNLRKREAFQVTGTCKSFRAAAQQLTKTDGFQPWLIVACSGSHKLVELDVASGSLLGSTPALNCRYSCISKHGYKRQLQHLGSARRCIPDWLTAIAFAPDHHLYACHYALFGVLGYTCKQGFGGKRKVVFSYEEQLPSPEGICFAKDCMYVASEGQPTTIEDIHDCGAQEVPWGITAGPDGNSLYVTCNMAYQCKKYYSDQPPRSAPGHVRCIPLKADGRFGPGRPFCETCPEAHLIRPSGLCFDVKGRLLVTSMSGQVHRYHASASETHTAGQFDKTMLTLPPNLGNPWDVKATKAFLFVSVHHGDKHGRVLILDAESGGLLRSIGGDGSLNQPNMLAVE</sequence>
<protein>
    <submittedName>
        <fullName evidence="1">Uncharacterized protein</fullName>
    </submittedName>
</protein>
<accession>A0AAW1NWD2</accession>
<dbReference type="Gene3D" id="2.120.10.30">
    <property type="entry name" value="TolB, C-terminal domain"/>
    <property type="match status" value="1"/>
</dbReference>
<dbReference type="EMBL" id="JALJOQ010000107">
    <property type="protein sequence ID" value="KAK9797414.1"/>
    <property type="molecule type" value="Genomic_DNA"/>
</dbReference>
<evidence type="ECO:0000313" key="1">
    <source>
        <dbReference type="EMBL" id="KAK9797414.1"/>
    </source>
</evidence>
<gene>
    <name evidence="1" type="ORF">WJX73_008452</name>
</gene>
<comment type="caution">
    <text evidence="1">The sequence shown here is derived from an EMBL/GenBank/DDBJ whole genome shotgun (WGS) entry which is preliminary data.</text>
</comment>
<keyword evidence="2" id="KW-1185">Reference proteome</keyword>
<name>A0AAW1NWD2_9CHLO</name>
<dbReference type="Proteomes" id="UP001465755">
    <property type="component" value="Unassembled WGS sequence"/>
</dbReference>
<dbReference type="SUPFAM" id="SSF63829">
    <property type="entry name" value="Calcium-dependent phosphotriesterase"/>
    <property type="match status" value="1"/>
</dbReference>
<reference evidence="1 2" key="1">
    <citation type="journal article" date="2024" name="Nat. Commun.">
        <title>Phylogenomics reveals the evolutionary origins of lichenization in chlorophyte algae.</title>
        <authorList>
            <person name="Puginier C."/>
            <person name="Libourel C."/>
            <person name="Otte J."/>
            <person name="Skaloud P."/>
            <person name="Haon M."/>
            <person name="Grisel S."/>
            <person name="Petersen M."/>
            <person name="Berrin J.G."/>
            <person name="Delaux P.M."/>
            <person name="Dal Grande F."/>
            <person name="Keller J."/>
        </authorList>
    </citation>
    <scope>NUCLEOTIDE SEQUENCE [LARGE SCALE GENOMIC DNA]</scope>
    <source>
        <strain evidence="1 2">SAG 2036</strain>
    </source>
</reference>
<dbReference type="InterPro" id="IPR011042">
    <property type="entry name" value="6-blade_b-propeller_TolB-like"/>
</dbReference>